<feature type="compositionally biased region" description="Polar residues" evidence="2">
    <location>
        <begin position="511"/>
        <end position="524"/>
    </location>
</feature>
<reference evidence="3 4" key="1">
    <citation type="submission" date="2016-04" db="EMBL/GenBank/DDBJ databases">
        <title>Genome analyses suggest a sexual origin of heterokaryosis in a supposedly ancient asexual fungus.</title>
        <authorList>
            <person name="Ropars J."/>
            <person name="Sedzielewska K."/>
            <person name="Noel J."/>
            <person name="Charron P."/>
            <person name="Farinelli L."/>
            <person name="Marton T."/>
            <person name="Kruger M."/>
            <person name="Pelin A."/>
            <person name="Brachmann A."/>
            <person name="Corradi N."/>
        </authorList>
    </citation>
    <scope>NUCLEOTIDE SEQUENCE [LARGE SCALE GENOMIC DNA]</scope>
    <source>
        <strain evidence="3 4">A5</strain>
    </source>
</reference>
<evidence type="ECO:0000313" key="4">
    <source>
        <dbReference type="Proteomes" id="UP000232722"/>
    </source>
</evidence>
<proteinExistence type="predicted"/>
<feature type="compositionally biased region" description="Basic and acidic residues" evidence="2">
    <location>
        <begin position="83"/>
        <end position="93"/>
    </location>
</feature>
<dbReference type="VEuPathDB" id="FungiDB:RhiirFUN_009072"/>
<feature type="compositionally biased region" description="Polar residues" evidence="2">
    <location>
        <begin position="662"/>
        <end position="688"/>
    </location>
</feature>
<feature type="region of interest" description="Disordered" evidence="2">
    <location>
        <begin position="494"/>
        <end position="570"/>
    </location>
</feature>
<evidence type="ECO:0000256" key="2">
    <source>
        <dbReference type="SAM" id="MobiDB-lite"/>
    </source>
</evidence>
<sequence>MSFNIGKKFSKKFLKNIEKNYRPVTNDEDIYLTYSSSRKRPTMSSNHTASSDNTTDNNVLTAPMEDIVATSSVPTLPETETEVTSRDSSKDIENDVHTQTPITENLTFMDEDPKEINTNKGKSPEVQTATQTNPPKSIEITVLNDIFNNTTQVSNKAHKGFIPRDSFKPNLTNNEIINLLKTSFLNDSNAYKFEVNTTSTYRYFTIFFKTRDSLNQYIENSPENLKPIKIYELTNTAINVLIERKLLTMDQAVIKIMDIPYNYDTSILIKHLALKTNSNVIDHKEIKKPPRKIPNRNNHGCPFLIKPAYKQLIVQFDKKSAYDYFMEENYWCLEIENFVVRILPGNQNDAEFKKRTSKYYKITGLPLNTTHMDLNPLIKHIYGRTCTFTQTTKSSTMKNAYVYVSPDNYPEDATGGASLDFEGHKIYTMPGHLAGKTCNICGSPLHATNACDDKNFRTDNNNRKFFNKRFIDRKEEKITINETHKNRYNHVITLNSNKKNQQPKPPHNDYTRPQSTDRNTNPRSGSLLYPRHNRLQRNSNHPDTDDNHNNNNKHTIPHPNIHYNPQDDSSNKRITQLKKQVQILLQNIKLLEDANLNTDKKLSHLQQNYNVLDSSLIEITARLEKYDTIIKQLSTNITLLSQKEIATASSSLPSRPHKPSKRNTPYEKTSYEATKSKYNLRGNKQSRVSAEESETCPTTEEDTDVPEDSVMSDGAVFEDIITRHENTPPNDNNFTVRSYNPLNLISSFNGTR</sequence>
<feature type="compositionally biased region" description="Low complexity" evidence="2">
    <location>
        <begin position="549"/>
        <end position="562"/>
    </location>
</feature>
<dbReference type="VEuPathDB" id="FungiDB:RhiirA1_444537"/>
<evidence type="ECO:0000313" key="3">
    <source>
        <dbReference type="EMBL" id="PKB99821.1"/>
    </source>
</evidence>
<keyword evidence="1" id="KW-0175">Coiled coil</keyword>
<feature type="region of interest" description="Disordered" evidence="2">
    <location>
        <begin position="647"/>
        <end position="709"/>
    </location>
</feature>
<feature type="coiled-coil region" evidence="1">
    <location>
        <begin position="574"/>
        <end position="608"/>
    </location>
</feature>
<feature type="compositionally biased region" description="Acidic residues" evidence="2">
    <location>
        <begin position="691"/>
        <end position="707"/>
    </location>
</feature>
<evidence type="ECO:0000256" key="1">
    <source>
        <dbReference type="SAM" id="Coils"/>
    </source>
</evidence>
<accession>A0A2N0NZ50</accession>
<dbReference type="EMBL" id="LLXJ01002062">
    <property type="protein sequence ID" value="PKB99821.1"/>
    <property type="molecule type" value="Genomic_DNA"/>
</dbReference>
<feature type="compositionally biased region" description="Polar residues" evidence="2">
    <location>
        <begin position="42"/>
        <end position="58"/>
    </location>
</feature>
<reference evidence="3 4" key="2">
    <citation type="submission" date="2017-09" db="EMBL/GenBank/DDBJ databases">
        <title>Extensive intraspecific genome diversity in a model arbuscular mycorrhizal fungus.</title>
        <authorList>
            <person name="Chen E.C."/>
            <person name="Morin E."/>
            <person name="Beaudet D."/>
            <person name="Noel J."/>
            <person name="Ndikumana S."/>
            <person name="Charron P."/>
            <person name="St-Onge C."/>
            <person name="Giorgi J."/>
            <person name="Grigoriev I.V."/>
            <person name="Roux C."/>
            <person name="Martin F.M."/>
            <person name="Corradi N."/>
        </authorList>
    </citation>
    <scope>NUCLEOTIDE SEQUENCE [LARGE SCALE GENOMIC DNA]</scope>
    <source>
        <strain evidence="3 4">A5</strain>
    </source>
</reference>
<feature type="region of interest" description="Disordered" evidence="2">
    <location>
        <begin position="37"/>
        <end position="58"/>
    </location>
</feature>
<organism evidence="3 4">
    <name type="scientific">Rhizophagus irregularis</name>
    <dbReference type="NCBI Taxonomy" id="588596"/>
    <lineage>
        <taxon>Eukaryota</taxon>
        <taxon>Fungi</taxon>
        <taxon>Fungi incertae sedis</taxon>
        <taxon>Mucoromycota</taxon>
        <taxon>Glomeromycotina</taxon>
        <taxon>Glomeromycetes</taxon>
        <taxon>Glomerales</taxon>
        <taxon>Glomeraceae</taxon>
        <taxon>Rhizophagus</taxon>
    </lineage>
</organism>
<gene>
    <name evidence="3" type="ORF">RhiirA5_505521</name>
</gene>
<dbReference type="AlphaFoldDB" id="A0A2N0NZ50"/>
<protein>
    <submittedName>
        <fullName evidence="3">Uncharacterized protein</fullName>
    </submittedName>
</protein>
<feature type="region of interest" description="Disordered" evidence="2">
    <location>
        <begin position="74"/>
        <end position="93"/>
    </location>
</feature>
<name>A0A2N0NZ50_9GLOM</name>
<comment type="caution">
    <text evidence="3">The sequence shown here is derived from an EMBL/GenBank/DDBJ whole genome shotgun (WGS) entry which is preliminary data.</text>
</comment>
<dbReference type="Proteomes" id="UP000232722">
    <property type="component" value="Unassembled WGS sequence"/>
</dbReference>
<dbReference type="VEuPathDB" id="FungiDB:FUN_011542"/>